<dbReference type="Pfam" id="PF09587">
    <property type="entry name" value="PGA_cap"/>
    <property type="match status" value="1"/>
</dbReference>
<evidence type="ECO:0000259" key="4">
    <source>
        <dbReference type="SMART" id="SM00854"/>
    </source>
</evidence>
<comment type="caution">
    <text evidence="5">The sequence shown here is derived from an EMBL/GenBank/DDBJ whole genome shotgun (WGS) entry which is preliminary data.</text>
</comment>
<feature type="compositionally biased region" description="Low complexity" evidence="2">
    <location>
        <begin position="98"/>
        <end position="133"/>
    </location>
</feature>
<dbReference type="RefSeq" id="WP_089523996.1">
    <property type="nucleotide sequence ID" value="NZ_NMUQ01000001.1"/>
</dbReference>
<evidence type="ECO:0000256" key="3">
    <source>
        <dbReference type="SAM" id="Phobius"/>
    </source>
</evidence>
<reference evidence="5 6" key="1">
    <citation type="submission" date="2017-07" db="EMBL/GenBank/DDBJ databases">
        <title>Paenibacillus herberti R33 genome sequencing and assembly.</title>
        <authorList>
            <person name="Su W."/>
        </authorList>
    </citation>
    <scope>NUCLEOTIDE SEQUENCE [LARGE SCALE GENOMIC DNA]</scope>
    <source>
        <strain evidence="5 6">R33</strain>
    </source>
</reference>
<protein>
    <submittedName>
        <fullName evidence="5">Capsule biosynthesis protein</fullName>
    </submittedName>
</protein>
<feature type="compositionally biased region" description="Low complexity" evidence="2">
    <location>
        <begin position="66"/>
        <end position="78"/>
    </location>
</feature>
<keyword evidence="6" id="KW-1185">Reference proteome</keyword>
<dbReference type="CDD" id="cd07381">
    <property type="entry name" value="MPP_CapA"/>
    <property type="match status" value="1"/>
</dbReference>
<feature type="region of interest" description="Disordered" evidence="2">
    <location>
        <begin position="54"/>
        <end position="155"/>
    </location>
</feature>
<dbReference type="Proteomes" id="UP000215145">
    <property type="component" value="Unassembled WGS sequence"/>
</dbReference>
<comment type="similarity">
    <text evidence="1">Belongs to the CapA family.</text>
</comment>
<evidence type="ECO:0000313" key="5">
    <source>
        <dbReference type="EMBL" id="OXM16915.1"/>
    </source>
</evidence>
<dbReference type="OrthoDB" id="9810906at2"/>
<dbReference type="InterPro" id="IPR019079">
    <property type="entry name" value="Capsule_synth_CapA"/>
</dbReference>
<dbReference type="PANTHER" id="PTHR33393:SF13">
    <property type="entry name" value="PGA BIOSYNTHESIS PROTEIN CAPA"/>
    <property type="match status" value="1"/>
</dbReference>
<dbReference type="AlphaFoldDB" id="A0A229P4R9"/>
<evidence type="ECO:0000313" key="6">
    <source>
        <dbReference type="Proteomes" id="UP000215145"/>
    </source>
</evidence>
<evidence type="ECO:0000256" key="2">
    <source>
        <dbReference type="SAM" id="MobiDB-lite"/>
    </source>
</evidence>
<dbReference type="EMBL" id="NMUQ01000001">
    <property type="protein sequence ID" value="OXM16915.1"/>
    <property type="molecule type" value="Genomic_DNA"/>
</dbReference>
<feature type="domain" description="Capsule synthesis protein CapA" evidence="4">
    <location>
        <begin position="160"/>
        <end position="400"/>
    </location>
</feature>
<dbReference type="SUPFAM" id="SSF56300">
    <property type="entry name" value="Metallo-dependent phosphatases"/>
    <property type="match status" value="1"/>
</dbReference>
<name>A0A229P4R9_9BACL</name>
<proteinExistence type="inferred from homology"/>
<evidence type="ECO:0000256" key="1">
    <source>
        <dbReference type="ARBA" id="ARBA00005662"/>
    </source>
</evidence>
<dbReference type="Gene3D" id="3.60.21.10">
    <property type="match status" value="1"/>
</dbReference>
<keyword evidence="3" id="KW-0472">Membrane</keyword>
<organism evidence="5 6">
    <name type="scientific">Paenibacillus herberti</name>
    <dbReference type="NCBI Taxonomy" id="1619309"/>
    <lineage>
        <taxon>Bacteria</taxon>
        <taxon>Bacillati</taxon>
        <taxon>Bacillota</taxon>
        <taxon>Bacilli</taxon>
        <taxon>Bacillales</taxon>
        <taxon>Paenibacillaceae</taxon>
        <taxon>Paenibacillus</taxon>
    </lineage>
</organism>
<dbReference type="InterPro" id="IPR029052">
    <property type="entry name" value="Metallo-depent_PP-like"/>
</dbReference>
<gene>
    <name evidence="5" type="ORF">CGZ75_09790</name>
</gene>
<accession>A0A229P4R9</accession>
<dbReference type="SMART" id="SM00854">
    <property type="entry name" value="PGA_cap"/>
    <property type="match status" value="1"/>
</dbReference>
<feature type="transmembrane region" description="Helical" evidence="3">
    <location>
        <begin position="23"/>
        <end position="44"/>
    </location>
</feature>
<keyword evidence="3" id="KW-1133">Transmembrane helix</keyword>
<feature type="compositionally biased region" description="Pro residues" evidence="2">
    <location>
        <begin position="79"/>
        <end position="97"/>
    </location>
</feature>
<feature type="compositionally biased region" description="Polar residues" evidence="2">
    <location>
        <begin position="54"/>
        <end position="65"/>
    </location>
</feature>
<dbReference type="InterPro" id="IPR052169">
    <property type="entry name" value="CW_Biosynth-Accessory"/>
</dbReference>
<dbReference type="PANTHER" id="PTHR33393">
    <property type="entry name" value="POLYGLUTAMINE SYNTHESIS ACCESSORY PROTEIN RV0574C-RELATED"/>
    <property type="match status" value="1"/>
</dbReference>
<keyword evidence="3" id="KW-0812">Transmembrane</keyword>
<sequence>MYRNRTQARQQERRKKKRTMRRLLFLNLTLLALIIGAGGMYIYANWSPEEGTVASSETSASNMPQAESSAAPSTLPLSSPSPEPTPSLMPTPSPSVTPSPSAEAIGEPSTEPSDSPSPSAAPTATPTPSASPEVESPINPPDSGEQGWSGLTPQDGSTIQLAFTGDILLASKVAGLMDSKGLDYPFAGAAQYLSKPDLTAGNLETPITTKGKPAQDKQFVFKGKPDYLKPLKKAGFDVVTLANNHTLDQGEEGLLDTMKYLDEADVPHVGGGRNDKEAYAPVVLERGGIKVAYVGVSRVLPTVDWKAGPNKAGVAEAYDSARAEAAIRAARSKADLVVVMVHWGKERADQPVDHQKLLARNFIDAGADLIIGSHPHVLQGFELYKGKWIAYSLGNFIFTSNSNSNTSESGVLDAVCTKDGRCGLKFRPMKIVQSRPQPVQGKQLEAQLKRLNSISKAAYIEADGTVKAR</sequence>